<evidence type="ECO:0000313" key="2">
    <source>
        <dbReference type="Proteomes" id="UP000316621"/>
    </source>
</evidence>
<reference evidence="1 2" key="1">
    <citation type="journal article" date="2018" name="Science">
        <title>The opium poppy genome and morphinan production.</title>
        <authorList>
            <person name="Guo L."/>
            <person name="Winzer T."/>
            <person name="Yang X."/>
            <person name="Li Y."/>
            <person name="Ning Z."/>
            <person name="He Z."/>
            <person name="Teodor R."/>
            <person name="Lu Y."/>
            <person name="Bowser T.A."/>
            <person name="Graham I.A."/>
            <person name="Ye K."/>
        </authorList>
    </citation>
    <scope>NUCLEOTIDE SEQUENCE [LARGE SCALE GENOMIC DNA]</scope>
    <source>
        <strain evidence="2">cv. HN1</strain>
        <tissue evidence="1">Leaves</tissue>
    </source>
</reference>
<proteinExistence type="predicted"/>
<accession>A0A4Y7I842</accession>
<protein>
    <submittedName>
        <fullName evidence="1">Uncharacterized protein</fullName>
    </submittedName>
</protein>
<keyword evidence="2" id="KW-1185">Reference proteome</keyword>
<dbReference type="AlphaFoldDB" id="A0A4Y7I842"/>
<name>A0A4Y7I842_PAPSO</name>
<dbReference type="Proteomes" id="UP000316621">
    <property type="component" value="Chromosome 1"/>
</dbReference>
<dbReference type="Gramene" id="RZC43862">
    <property type="protein sequence ID" value="RZC43862"/>
    <property type="gene ID" value="C5167_036810"/>
</dbReference>
<sequence>MESELTANEMLVLVDVAVREEEGKTKGGYLRRKGVSGRDPPCLVNQAVEVRLTLCGAGVCIKGTLLVLLGGHKHNFLLE</sequence>
<evidence type="ECO:0000313" key="1">
    <source>
        <dbReference type="EMBL" id="RZC43862.1"/>
    </source>
</evidence>
<gene>
    <name evidence="1" type="ORF">C5167_036810</name>
</gene>
<dbReference type="EMBL" id="CM010715">
    <property type="protein sequence ID" value="RZC43862.1"/>
    <property type="molecule type" value="Genomic_DNA"/>
</dbReference>
<organism evidence="1 2">
    <name type="scientific">Papaver somniferum</name>
    <name type="common">Opium poppy</name>
    <dbReference type="NCBI Taxonomy" id="3469"/>
    <lineage>
        <taxon>Eukaryota</taxon>
        <taxon>Viridiplantae</taxon>
        <taxon>Streptophyta</taxon>
        <taxon>Embryophyta</taxon>
        <taxon>Tracheophyta</taxon>
        <taxon>Spermatophyta</taxon>
        <taxon>Magnoliopsida</taxon>
        <taxon>Ranunculales</taxon>
        <taxon>Papaveraceae</taxon>
        <taxon>Papaveroideae</taxon>
        <taxon>Papaver</taxon>
    </lineage>
</organism>